<comment type="caution">
    <text evidence="1">The sequence shown here is derived from an EMBL/GenBank/DDBJ whole genome shotgun (WGS) entry which is preliminary data.</text>
</comment>
<evidence type="ECO:0000313" key="2">
    <source>
        <dbReference type="Proteomes" id="UP000245712"/>
    </source>
</evidence>
<proteinExistence type="predicted"/>
<dbReference type="EMBL" id="QEOB01000018">
    <property type="protein sequence ID" value="PVX75210.1"/>
    <property type="molecule type" value="Genomic_DNA"/>
</dbReference>
<dbReference type="RefSeq" id="WP_116613570.1">
    <property type="nucleotide sequence ID" value="NZ_QEOB01000018.1"/>
</dbReference>
<dbReference type="InterPro" id="IPR017748">
    <property type="entry name" value="TagF"/>
</dbReference>
<protein>
    <submittedName>
        <fullName evidence="1">Type VI secretion system protein ImpM</fullName>
    </submittedName>
</protein>
<name>A0ABX5KHK3_9BURK</name>
<sequence length="238" mass="25594">MSAPGFFGKVRTHGDFVTRRLPAAFVDPWDRSLQAGMLHARACFGPQWLPIYLNAPLWNFVLAPGLCGASAWAGVLMPGVDRVGRYFPLTIAMAYEGDALATWLNAAQAWFDTAAQFALSTLAADFQLEAFDTSLVALNGMQQVRADAQAAPWRMECARAPDSREPFGASLAAGIAPGTSVWWTEGSDEVPATLRIGAGLLDGPRFADLLDRADAAWQTVVPLRRASAQRNGNGRIGD</sequence>
<dbReference type="Gene3D" id="3.40.1730.10">
    <property type="entry name" value="pa0076 domain"/>
    <property type="match status" value="1"/>
</dbReference>
<keyword evidence="2" id="KW-1185">Reference proteome</keyword>
<gene>
    <name evidence="1" type="ORF">C7402_118142</name>
</gene>
<accession>A0ABX5KHK3</accession>
<dbReference type="PIRSF" id="PIRSF029287">
    <property type="entry name" value="UCP029287"/>
    <property type="match status" value="1"/>
</dbReference>
<dbReference type="Proteomes" id="UP000245712">
    <property type="component" value="Unassembled WGS sequence"/>
</dbReference>
<reference evidence="1 2" key="1">
    <citation type="submission" date="2018-05" db="EMBL/GenBank/DDBJ databases">
        <title>Genomic Encyclopedia of Type Strains, Phase IV (KMG-V): Genome sequencing to study the core and pangenomes of soil and plant-associated prokaryotes.</title>
        <authorList>
            <person name="Whitman W."/>
        </authorList>
    </citation>
    <scope>NUCLEOTIDE SEQUENCE [LARGE SCALE GENOMIC DNA]</scope>
    <source>
        <strain evidence="1 2">SCZa-39</strain>
    </source>
</reference>
<dbReference type="Pfam" id="PF09867">
    <property type="entry name" value="TagF_N"/>
    <property type="match status" value="1"/>
</dbReference>
<dbReference type="InterPro" id="IPR038225">
    <property type="entry name" value="TagF_sf"/>
</dbReference>
<dbReference type="NCBIfam" id="TIGR03373">
    <property type="entry name" value="VI_minor_4"/>
    <property type="match status" value="1"/>
</dbReference>
<organism evidence="1 2">
    <name type="scientific">Paraburkholderia unamae</name>
    <dbReference type="NCBI Taxonomy" id="219649"/>
    <lineage>
        <taxon>Bacteria</taxon>
        <taxon>Pseudomonadati</taxon>
        <taxon>Pseudomonadota</taxon>
        <taxon>Betaproteobacteria</taxon>
        <taxon>Burkholderiales</taxon>
        <taxon>Burkholderiaceae</taxon>
        <taxon>Paraburkholderia</taxon>
    </lineage>
</organism>
<evidence type="ECO:0000313" key="1">
    <source>
        <dbReference type="EMBL" id="PVX75210.1"/>
    </source>
</evidence>